<evidence type="ECO:0000256" key="4">
    <source>
        <dbReference type="ARBA" id="ARBA00022840"/>
    </source>
</evidence>
<dbReference type="InterPro" id="IPR050905">
    <property type="entry name" value="Plant_NBS-LRR"/>
</dbReference>
<dbReference type="InterPro" id="IPR032675">
    <property type="entry name" value="LRR_dom_sf"/>
</dbReference>
<evidence type="ECO:0000256" key="2">
    <source>
        <dbReference type="ARBA" id="ARBA00022741"/>
    </source>
</evidence>
<dbReference type="InterPro" id="IPR002182">
    <property type="entry name" value="NB-ARC"/>
</dbReference>
<keyword evidence="10" id="KW-1185">Reference proteome</keyword>
<evidence type="ECO:0000256" key="1">
    <source>
        <dbReference type="ARBA" id="ARBA00008894"/>
    </source>
</evidence>
<dbReference type="InterPro" id="IPR042197">
    <property type="entry name" value="Apaf_helical"/>
</dbReference>
<evidence type="ECO:0000256" key="5">
    <source>
        <dbReference type="SAM" id="Coils"/>
    </source>
</evidence>
<dbReference type="GO" id="GO:0043531">
    <property type="term" value="F:ADP binding"/>
    <property type="evidence" value="ECO:0007669"/>
    <property type="project" value="InterPro"/>
</dbReference>
<comment type="similarity">
    <text evidence="1">Belongs to the disease resistance NB-LRR family.</text>
</comment>
<dbReference type="PANTHER" id="PTHR33463">
    <property type="entry name" value="NB-ARC DOMAIN-CONTAINING PROTEIN-RELATED"/>
    <property type="match status" value="1"/>
</dbReference>
<dbReference type="PRINTS" id="PR00364">
    <property type="entry name" value="DISEASERSIST"/>
</dbReference>
<feature type="domain" description="Disease resistance protein At4g27190-like leucine-rich repeats" evidence="8">
    <location>
        <begin position="1090"/>
        <end position="1184"/>
    </location>
</feature>
<feature type="region of interest" description="Disordered" evidence="6">
    <location>
        <begin position="2411"/>
        <end position="2434"/>
    </location>
</feature>
<dbReference type="Pfam" id="PF23247">
    <property type="entry name" value="LRR_RPS2"/>
    <property type="match status" value="10"/>
</dbReference>
<name>A0AAV5IRK5_9ROSI</name>
<dbReference type="Gene3D" id="3.40.50.300">
    <property type="entry name" value="P-loop containing nucleotide triphosphate hydrolases"/>
    <property type="match status" value="1"/>
</dbReference>
<dbReference type="Gene3D" id="3.80.10.10">
    <property type="entry name" value="Ribonuclease Inhibitor"/>
    <property type="match status" value="8"/>
</dbReference>
<keyword evidence="4" id="KW-0067">ATP-binding</keyword>
<dbReference type="SUPFAM" id="SSF52058">
    <property type="entry name" value="L domain-like"/>
    <property type="match status" value="2"/>
</dbReference>
<evidence type="ECO:0000256" key="3">
    <source>
        <dbReference type="ARBA" id="ARBA00022821"/>
    </source>
</evidence>
<keyword evidence="2" id="KW-0547">Nucleotide-binding</keyword>
<feature type="domain" description="Disease resistance protein At4g27190-like leucine-rich repeats" evidence="8">
    <location>
        <begin position="1570"/>
        <end position="1684"/>
    </location>
</feature>
<evidence type="ECO:0000259" key="8">
    <source>
        <dbReference type="Pfam" id="PF23247"/>
    </source>
</evidence>
<feature type="domain" description="Disease resistance protein At4g27190-like leucine-rich repeats" evidence="8">
    <location>
        <begin position="2121"/>
        <end position="2242"/>
    </location>
</feature>
<feature type="domain" description="Disease resistance protein At4g27190-like leucine-rich repeats" evidence="8">
    <location>
        <begin position="950"/>
        <end position="1069"/>
    </location>
</feature>
<sequence length="2434" mass="277240">MAAEIGVAAGGKCAEHLVESTIDLISKPITLVYKRSDNVRNLKDKLARLTDRRESVQHHVNDAERKAEEIEQEVKNWMSKADNYITGEAKKSLDELEDKAKKRCFLGLCLNPKSLYRQSKKAEEDALAVGQLLEEATFTRISFFHVEEEKADLVDEVFKDFDSRKHVLKEIMEALQTPSINKIGVYGMPGAGKTLLAGEVKRKAQQEKLFDAVVIAKVTKNPDLKSIQQEIQRGLGLELPDGLPEWRAAARIKATLKKSQKVLVILDDIWGPVAMEDVGIPLPAKEQKQTVGEKNDESSAEQQTFVCKVLLTSRDRSVLSGDIGTEKEFLVGQLEDNESWELFKKIVGKDVERRELQQIGREIAKESGGLPLAVATIGNALKNKRVHDWKDALLELKRPSPDGKSAKVFSAIEFSFTHLEREELKLTFLMCSLLSHNASIEELVKYSVGLGLFLNVCTIEETRNRVLSLVDHLKASSLLVDGRSKMYFDMHDLIRDVAKSMASRNYGVFTSRDEDIPGGWPDKDVMADLKWIFLSNGDACGGRLPAKFKCPKLTFFHLSNFSVVIPTNFFSGIEKLRVLGLTKMNLSPMPVSITLLTDLHTLRLDQSVLGDEDVGAVIGKLNNLRVLSLAGCEIEELPTEVGSLTELKLLDLSDCTKLKVVPQEVLASLSELQELKMGNSFYQWDVMEHGKQRNASLAELTQLPRLTALELRVLDVQTIPGKLERYKIFLGDVWKNWDSSFDSSKVLKLQMKAHTRFDNSIQRLLKMTEVLYLEELNGVKNVVDELDIEGFPDLKYLYIRNAPELHQIVNLRGRGPFSVFPNLEVLLLRNLIKLEKLFQARFKDTAFSKLRTITIKSCHQLRSLFSSSIASQFLQLQEIRVSDCSNMEEIIDHVEEQRSREEIVEASQGVKPKFGQLLRSLGLQGLPKLISFDSNCNSMPLFNDQFVFPNLEELQLSGINVDMIWITSYCVENLTKLIIRGCHNLKYLFSSTMARSLGKLGHLAIWECKMMTKVLSEENEEGKGNLIFPALKLLRLWRLQTLVSFYFGDSSIEFSSLNELNVGDCPKFKGFAVLSTNTDVGAGIQPFFNEQELQLSRINVDMIWIASYCVENLTKLIIRGCNNLKYLFSSTMARSLVKLGHLEIEECKMMTKVISKENEEEKGNLIFPELKFLKLWELQNLVRFYFGDSTNTDVAAGIQPFFNEQVDIPLLDDLYLDSICAQKIWHSQITLTSSLVQNLRKLTMSNCNNLKYLFTSSMVKSFEQLEVLNIERCNEMQVVILIEELVEKEKKNQTIFPKLDNLDLYSLPQLIRFCSNCISLGEVYEAQGLNGSGSQVVAATQSNLVETEVTQFVFPQVTYLKLSHLLNFKGFFPQMHITKWPLLKRMLVQQCDKVKTFASEFPSIEITYGDNQLERQTQDPQDPMFWIRKDSFPCLEQLKFQQINNMKEIWRGQYPRVNFPKLKDIELRQFKNCLALFPSFNFFFQTLPSLEKLDVSEASFHEIFQCERLHSEGRPVYAASRLSELKLSKLNGLVHLWKEESELKSIFYNLRTLEVLKCIKLVNLVPSVVSFENLQTLEILKCHGLENLVSYSTAKSLERLETMSITDCDSVKEIVECLEANVKDGIVFSQLKSLELCDLPKLSSFCTGKCDFEFPSLKEVFVIRCPQMKYFSLGKVVTKELQNVQWMNYEKEGHWVGDLNSTIQDLFTQKVGYFKFGKLKFGKLKFSDEFFESIEIWKKSPEQLTSPFKKLQYLEVRNCISLSYLLTPPMALSLVQLKDLKVKDCATMEQVIMVTGVEEEDLILFPQLKSLSLESCSNLSKFYVGSNTLKLPMLKKITVKDCLKMARFASKLASKKEKKTADGRSEETLVKDISIKAFFCDEVKIPILETLTLSSINIKQIWNNQLSSTSSFAQHLTKLKVINCSNLKYLFTFSMVKSFVQLKELGISGCEMMEVVILIEGTIKEEQISQTVFPELKTLALNNLPQLATFCSNCDSLGKISDSERVNIGIESQKLLATQSTLVETKATRVVFSQVTGLILRLLPKFKSFFPQSHITEWPSLKNLALIECHGAQIVASESLGIEMTDGDNQLERESQPLLFWISKATFPSLERLVVKWNDNIKIQCGNHPEEYFGKLKVLHLLGFPKQSAFLLPFFFHSLPNLKKLIVKDAFFDEIFQCEEVTGEEKPVCGRTPLRNLRLSKLHELTHLWKEESQLEVDILRNLETLKVQECSRLKNLVPSTVYFDNLQTLVVSECHGLVNLVRYSTAKSLRQLYEMKVANCEMIEEIVVCSGDTVKDRIVFTNLTCLQLKGLPRLESFCSGDCDFKFPALREVFITECPNMQIFSKELSTPRLSEVKLTGDIYEYWDEDIEKEIDDNFNKDEGGVEVVRDEDIERCWVGNLNSTVQQLFKEKRAHNSKKGIGENSDHGTQEDGN</sequence>
<proteinExistence type="inferred from homology"/>
<dbReference type="SUPFAM" id="SSF52540">
    <property type="entry name" value="P-loop containing nucleoside triphosphate hydrolases"/>
    <property type="match status" value="1"/>
</dbReference>
<organism evidence="9 10">
    <name type="scientific">Rubroshorea leprosula</name>
    <dbReference type="NCBI Taxonomy" id="152421"/>
    <lineage>
        <taxon>Eukaryota</taxon>
        <taxon>Viridiplantae</taxon>
        <taxon>Streptophyta</taxon>
        <taxon>Embryophyta</taxon>
        <taxon>Tracheophyta</taxon>
        <taxon>Spermatophyta</taxon>
        <taxon>Magnoliopsida</taxon>
        <taxon>eudicotyledons</taxon>
        <taxon>Gunneridae</taxon>
        <taxon>Pentapetalae</taxon>
        <taxon>rosids</taxon>
        <taxon>malvids</taxon>
        <taxon>Malvales</taxon>
        <taxon>Dipterocarpaceae</taxon>
        <taxon>Rubroshorea</taxon>
    </lineage>
</organism>
<evidence type="ECO:0000256" key="6">
    <source>
        <dbReference type="SAM" id="MobiDB-lite"/>
    </source>
</evidence>
<feature type="domain" description="Disease resistance protein At4g27190-like leucine-rich repeats" evidence="8">
    <location>
        <begin position="764"/>
        <end position="884"/>
    </location>
</feature>
<dbReference type="EMBL" id="BPVZ01000018">
    <property type="protein sequence ID" value="GKV02479.1"/>
    <property type="molecule type" value="Genomic_DNA"/>
</dbReference>
<feature type="domain" description="Disease resistance protein At4g27190-like leucine-rich repeats" evidence="8">
    <location>
        <begin position="1436"/>
        <end position="1569"/>
    </location>
</feature>
<evidence type="ECO:0000313" key="9">
    <source>
        <dbReference type="EMBL" id="GKV02479.1"/>
    </source>
</evidence>
<dbReference type="InterPro" id="IPR027417">
    <property type="entry name" value="P-loop_NTPase"/>
</dbReference>
<feature type="domain" description="Disease resistance protein At4g27190-like leucine-rich repeats" evidence="8">
    <location>
        <begin position="2243"/>
        <end position="2342"/>
    </location>
</feature>
<protein>
    <recommendedName>
        <fullName evidence="11">AAA+ ATPase domain-containing protein</fullName>
    </recommendedName>
</protein>
<gene>
    <name evidence="9" type="ORF">SLEP1_g14915</name>
</gene>
<evidence type="ECO:0008006" key="11">
    <source>
        <dbReference type="Google" id="ProtNLM"/>
    </source>
</evidence>
<dbReference type="GO" id="GO:0006952">
    <property type="term" value="P:defense response"/>
    <property type="evidence" value="ECO:0007669"/>
    <property type="project" value="UniProtKB-KW"/>
</dbReference>
<keyword evidence="5" id="KW-0175">Coiled coil</keyword>
<feature type="domain" description="Disease resistance protein At4g27190-like leucine-rich repeats" evidence="8">
    <location>
        <begin position="1889"/>
        <end position="1992"/>
    </location>
</feature>
<dbReference type="Pfam" id="PF00931">
    <property type="entry name" value="NB-ARC"/>
    <property type="match status" value="1"/>
</dbReference>
<feature type="domain" description="Disease resistance protein At4g27190-like leucine-rich repeats" evidence="8">
    <location>
        <begin position="1213"/>
        <end position="1311"/>
    </location>
</feature>
<feature type="compositionally biased region" description="Basic and acidic residues" evidence="6">
    <location>
        <begin position="2420"/>
        <end position="2434"/>
    </location>
</feature>
<feature type="domain" description="NB-ARC" evidence="7">
    <location>
        <begin position="166"/>
        <end position="291"/>
    </location>
</feature>
<accession>A0AAV5IRK5</accession>
<dbReference type="GO" id="GO:0005524">
    <property type="term" value="F:ATP binding"/>
    <property type="evidence" value="ECO:0007669"/>
    <property type="project" value="UniProtKB-KW"/>
</dbReference>
<dbReference type="PANTHER" id="PTHR33463:SF198">
    <property type="entry name" value="RPP4C3"/>
    <property type="match status" value="1"/>
</dbReference>
<dbReference type="Proteomes" id="UP001054252">
    <property type="component" value="Unassembled WGS sequence"/>
</dbReference>
<keyword evidence="3" id="KW-0611">Plant defense</keyword>
<feature type="coiled-coil region" evidence="5">
    <location>
        <begin position="39"/>
        <end position="80"/>
    </location>
</feature>
<dbReference type="SUPFAM" id="SSF52047">
    <property type="entry name" value="RNI-like"/>
    <property type="match status" value="2"/>
</dbReference>
<comment type="caution">
    <text evidence="9">The sequence shown here is derived from an EMBL/GenBank/DDBJ whole genome shotgun (WGS) entry which is preliminary data.</text>
</comment>
<feature type="domain" description="Disease resistance protein At4g27190-like leucine-rich repeats" evidence="8">
    <location>
        <begin position="1734"/>
        <end position="1847"/>
    </location>
</feature>
<dbReference type="Gene3D" id="1.10.8.430">
    <property type="entry name" value="Helical domain of apoptotic protease-activating factors"/>
    <property type="match status" value="1"/>
</dbReference>
<reference evidence="9 10" key="1">
    <citation type="journal article" date="2021" name="Commun. Biol.">
        <title>The genome of Shorea leprosula (Dipterocarpaceae) highlights the ecological relevance of drought in aseasonal tropical rainforests.</title>
        <authorList>
            <person name="Ng K.K.S."/>
            <person name="Kobayashi M.J."/>
            <person name="Fawcett J.A."/>
            <person name="Hatakeyama M."/>
            <person name="Paape T."/>
            <person name="Ng C.H."/>
            <person name="Ang C.C."/>
            <person name="Tnah L.H."/>
            <person name="Lee C.T."/>
            <person name="Nishiyama T."/>
            <person name="Sese J."/>
            <person name="O'Brien M.J."/>
            <person name="Copetti D."/>
            <person name="Mohd Noor M.I."/>
            <person name="Ong R.C."/>
            <person name="Putra M."/>
            <person name="Sireger I.Z."/>
            <person name="Indrioko S."/>
            <person name="Kosugi Y."/>
            <person name="Izuno A."/>
            <person name="Isagi Y."/>
            <person name="Lee S.L."/>
            <person name="Shimizu K.K."/>
        </authorList>
    </citation>
    <scope>NUCLEOTIDE SEQUENCE [LARGE SCALE GENOMIC DNA]</scope>
    <source>
        <strain evidence="9">214</strain>
    </source>
</reference>
<evidence type="ECO:0000259" key="7">
    <source>
        <dbReference type="Pfam" id="PF00931"/>
    </source>
</evidence>
<evidence type="ECO:0000313" key="10">
    <source>
        <dbReference type="Proteomes" id="UP001054252"/>
    </source>
</evidence>
<dbReference type="InterPro" id="IPR057135">
    <property type="entry name" value="At4g27190-like_LRR"/>
</dbReference>